<dbReference type="EMBL" id="GG745350">
    <property type="protein sequence ID" value="KNE66497.1"/>
    <property type="molecule type" value="Genomic_DNA"/>
</dbReference>
<organism evidence="1 2">
    <name type="scientific">Allomyces macrogynus (strain ATCC 38327)</name>
    <name type="common">Allomyces javanicus var. macrogynus</name>
    <dbReference type="NCBI Taxonomy" id="578462"/>
    <lineage>
        <taxon>Eukaryota</taxon>
        <taxon>Fungi</taxon>
        <taxon>Fungi incertae sedis</taxon>
        <taxon>Blastocladiomycota</taxon>
        <taxon>Blastocladiomycetes</taxon>
        <taxon>Blastocladiales</taxon>
        <taxon>Blastocladiaceae</taxon>
        <taxon>Allomyces</taxon>
    </lineage>
</organism>
<accession>A0A0L0SVH0</accession>
<dbReference type="VEuPathDB" id="FungiDB:AMAG_11631"/>
<reference evidence="2" key="2">
    <citation type="submission" date="2009-11" db="EMBL/GenBank/DDBJ databases">
        <title>The Genome Sequence of Allomyces macrogynus strain ATCC 38327.</title>
        <authorList>
            <consortium name="The Broad Institute Genome Sequencing Platform"/>
            <person name="Russ C."/>
            <person name="Cuomo C."/>
            <person name="Shea T."/>
            <person name="Young S.K."/>
            <person name="Zeng Q."/>
            <person name="Koehrsen M."/>
            <person name="Haas B."/>
            <person name="Borodovsky M."/>
            <person name="Guigo R."/>
            <person name="Alvarado L."/>
            <person name="Berlin A."/>
            <person name="Borenstein D."/>
            <person name="Chen Z."/>
            <person name="Engels R."/>
            <person name="Freedman E."/>
            <person name="Gellesch M."/>
            <person name="Goldberg J."/>
            <person name="Griggs A."/>
            <person name="Gujja S."/>
            <person name="Heiman D."/>
            <person name="Hepburn T."/>
            <person name="Howarth C."/>
            <person name="Jen D."/>
            <person name="Larson L."/>
            <person name="Lewis B."/>
            <person name="Mehta T."/>
            <person name="Park D."/>
            <person name="Pearson M."/>
            <person name="Roberts A."/>
            <person name="Saif S."/>
            <person name="Shenoy N."/>
            <person name="Sisk P."/>
            <person name="Stolte C."/>
            <person name="Sykes S."/>
            <person name="Walk T."/>
            <person name="White J."/>
            <person name="Yandava C."/>
            <person name="Burger G."/>
            <person name="Gray M.W."/>
            <person name="Holland P.W.H."/>
            <person name="King N."/>
            <person name="Lang F.B.F."/>
            <person name="Roger A.J."/>
            <person name="Ruiz-Trillo I."/>
            <person name="Lander E."/>
            <person name="Nusbaum C."/>
        </authorList>
    </citation>
    <scope>NUCLEOTIDE SEQUENCE [LARGE SCALE GENOMIC DNA]</scope>
    <source>
        <strain evidence="2">ATCC 38327</strain>
    </source>
</reference>
<proteinExistence type="predicted"/>
<dbReference type="Proteomes" id="UP000054350">
    <property type="component" value="Unassembled WGS sequence"/>
</dbReference>
<dbReference type="AlphaFoldDB" id="A0A0L0SVH0"/>
<name>A0A0L0SVH0_ALLM3</name>
<protein>
    <submittedName>
        <fullName evidence="1">Uncharacterized protein</fullName>
    </submittedName>
</protein>
<evidence type="ECO:0000313" key="1">
    <source>
        <dbReference type="EMBL" id="KNE66497.1"/>
    </source>
</evidence>
<sequence length="78" mass="8878">MEEMLRNKYRVQIDAIWAHVEKDAPPVLRNTVDKTMNEAITAFSGGNSAMEAFFKELVVKDADKVKLLVAHTWPYRAA</sequence>
<reference evidence="1 2" key="1">
    <citation type="submission" date="2009-11" db="EMBL/GenBank/DDBJ databases">
        <title>Annotation of Allomyces macrogynus ATCC 38327.</title>
        <authorList>
            <consortium name="The Broad Institute Genome Sequencing Platform"/>
            <person name="Russ C."/>
            <person name="Cuomo C."/>
            <person name="Burger G."/>
            <person name="Gray M.W."/>
            <person name="Holland P.W.H."/>
            <person name="King N."/>
            <person name="Lang F.B.F."/>
            <person name="Roger A.J."/>
            <person name="Ruiz-Trillo I."/>
            <person name="Young S.K."/>
            <person name="Zeng Q."/>
            <person name="Gargeya S."/>
            <person name="Fitzgerald M."/>
            <person name="Haas B."/>
            <person name="Abouelleil A."/>
            <person name="Alvarado L."/>
            <person name="Arachchi H.M."/>
            <person name="Berlin A."/>
            <person name="Chapman S.B."/>
            <person name="Gearin G."/>
            <person name="Goldberg J."/>
            <person name="Griggs A."/>
            <person name="Gujja S."/>
            <person name="Hansen M."/>
            <person name="Heiman D."/>
            <person name="Howarth C."/>
            <person name="Larimer J."/>
            <person name="Lui A."/>
            <person name="MacDonald P.J.P."/>
            <person name="McCowen C."/>
            <person name="Montmayeur A."/>
            <person name="Murphy C."/>
            <person name="Neiman D."/>
            <person name="Pearson M."/>
            <person name="Priest M."/>
            <person name="Roberts A."/>
            <person name="Saif S."/>
            <person name="Shea T."/>
            <person name="Sisk P."/>
            <person name="Stolte C."/>
            <person name="Sykes S."/>
            <person name="Wortman J."/>
            <person name="Nusbaum C."/>
            <person name="Birren B."/>
        </authorList>
    </citation>
    <scope>NUCLEOTIDE SEQUENCE [LARGE SCALE GENOMIC DNA]</scope>
    <source>
        <strain evidence="1 2">ATCC 38327</strain>
    </source>
</reference>
<keyword evidence="2" id="KW-1185">Reference proteome</keyword>
<evidence type="ECO:0000313" key="2">
    <source>
        <dbReference type="Proteomes" id="UP000054350"/>
    </source>
</evidence>
<gene>
    <name evidence="1" type="ORF">AMAG_11631</name>
</gene>